<evidence type="ECO:0000313" key="2">
    <source>
        <dbReference type="Proteomes" id="UP000789920"/>
    </source>
</evidence>
<organism evidence="1 2">
    <name type="scientific">Racocetra persica</name>
    <dbReference type="NCBI Taxonomy" id="160502"/>
    <lineage>
        <taxon>Eukaryota</taxon>
        <taxon>Fungi</taxon>
        <taxon>Fungi incertae sedis</taxon>
        <taxon>Mucoromycota</taxon>
        <taxon>Glomeromycotina</taxon>
        <taxon>Glomeromycetes</taxon>
        <taxon>Diversisporales</taxon>
        <taxon>Gigasporaceae</taxon>
        <taxon>Racocetra</taxon>
    </lineage>
</organism>
<name>A0ACA9SX53_9GLOM</name>
<evidence type="ECO:0000313" key="1">
    <source>
        <dbReference type="EMBL" id="CAG8851378.1"/>
    </source>
</evidence>
<keyword evidence="2" id="KW-1185">Reference proteome</keyword>
<dbReference type="EMBL" id="CAJVQC010175830">
    <property type="protein sequence ID" value="CAG8851378.1"/>
    <property type="molecule type" value="Genomic_DNA"/>
</dbReference>
<accession>A0ACA9SX53</accession>
<feature type="non-terminal residue" evidence="1">
    <location>
        <position position="1"/>
    </location>
</feature>
<proteinExistence type="predicted"/>
<comment type="caution">
    <text evidence="1">The sequence shown here is derived from an EMBL/GenBank/DDBJ whole genome shotgun (WGS) entry which is preliminary data.</text>
</comment>
<feature type="non-terminal residue" evidence="1">
    <location>
        <position position="44"/>
    </location>
</feature>
<gene>
    <name evidence="1" type="ORF">RPERSI_LOCUS36536</name>
</gene>
<sequence>ICESDKSFCAKAPAFKVSRDFSKERTTNIKEMLKRDKYIKSIQK</sequence>
<dbReference type="Proteomes" id="UP000789920">
    <property type="component" value="Unassembled WGS sequence"/>
</dbReference>
<protein>
    <submittedName>
        <fullName evidence="1">4920_t:CDS:1</fullName>
    </submittedName>
</protein>
<reference evidence="1" key="1">
    <citation type="submission" date="2021-06" db="EMBL/GenBank/DDBJ databases">
        <authorList>
            <person name="Kallberg Y."/>
            <person name="Tangrot J."/>
            <person name="Rosling A."/>
        </authorList>
    </citation>
    <scope>NUCLEOTIDE SEQUENCE</scope>
    <source>
        <strain evidence="1">MA461A</strain>
    </source>
</reference>